<dbReference type="STRING" id="320771.Cflav_PD1860"/>
<evidence type="ECO:0000313" key="3">
    <source>
        <dbReference type="Proteomes" id="UP000003688"/>
    </source>
</evidence>
<sequence length="65" mass="7039">MKMEMRCAAKIRGYGRLDALIVTALCGIGLLLLVTFLASQVRHRNGGKPVTSSHQGDEKARNTSP</sequence>
<feature type="compositionally biased region" description="Basic and acidic residues" evidence="1">
    <location>
        <begin position="55"/>
        <end position="65"/>
    </location>
</feature>
<feature type="region of interest" description="Disordered" evidence="1">
    <location>
        <begin position="44"/>
        <end position="65"/>
    </location>
</feature>
<name>B9XLA9_PEDPL</name>
<protein>
    <submittedName>
        <fullName evidence="2">Uncharacterized protein</fullName>
    </submittedName>
</protein>
<evidence type="ECO:0000313" key="2">
    <source>
        <dbReference type="EMBL" id="EEF59312.1"/>
    </source>
</evidence>
<reference evidence="2 3" key="1">
    <citation type="journal article" date="2011" name="J. Bacteriol.">
        <title>Genome sequence of 'Pedosphaera parvula' Ellin514, an aerobic Verrucomicrobial isolate from pasture soil.</title>
        <authorList>
            <person name="Kant R."/>
            <person name="van Passel M.W."/>
            <person name="Sangwan P."/>
            <person name="Palva A."/>
            <person name="Lucas S."/>
            <person name="Copeland A."/>
            <person name="Lapidus A."/>
            <person name="Glavina Del Rio T."/>
            <person name="Dalin E."/>
            <person name="Tice H."/>
            <person name="Bruce D."/>
            <person name="Goodwin L."/>
            <person name="Pitluck S."/>
            <person name="Chertkov O."/>
            <person name="Larimer F.W."/>
            <person name="Land M.L."/>
            <person name="Hauser L."/>
            <person name="Brettin T.S."/>
            <person name="Detter J.C."/>
            <person name="Han S."/>
            <person name="de Vos W.M."/>
            <person name="Janssen P.H."/>
            <person name="Smidt H."/>
        </authorList>
    </citation>
    <scope>NUCLEOTIDE SEQUENCE [LARGE SCALE GENOMIC DNA]</scope>
    <source>
        <strain evidence="2 3">Ellin514</strain>
    </source>
</reference>
<gene>
    <name evidence="2" type="ORF">Cflav_PD1860</name>
</gene>
<comment type="caution">
    <text evidence="2">The sequence shown here is derived from an EMBL/GenBank/DDBJ whole genome shotgun (WGS) entry which is preliminary data.</text>
</comment>
<dbReference type="EMBL" id="ABOX02000029">
    <property type="protein sequence ID" value="EEF59312.1"/>
    <property type="molecule type" value="Genomic_DNA"/>
</dbReference>
<dbReference type="RefSeq" id="WP_007416600.1">
    <property type="nucleotide sequence ID" value="NZ_ABOX02000029.1"/>
</dbReference>
<evidence type="ECO:0000256" key="1">
    <source>
        <dbReference type="SAM" id="MobiDB-lite"/>
    </source>
</evidence>
<dbReference type="Proteomes" id="UP000003688">
    <property type="component" value="Unassembled WGS sequence"/>
</dbReference>
<accession>B9XLA9</accession>
<dbReference type="AlphaFoldDB" id="B9XLA9"/>
<keyword evidence="3" id="KW-1185">Reference proteome</keyword>
<organism evidence="2 3">
    <name type="scientific">Pedosphaera parvula (strain Ellin514)</name>
    <dbReference type="NCBI Taxonomy" id="320771"/>
    <lineage>
        <taxon>Bacteria</taxon>
        <taxon>Pseudomonadati</taxon>
        <taxon>Verrucomicrobiota</taxon>
        <taxon>Pedosphaerae</taxon>
        <taxon>Pedosphaerales</taxon>
        <taxon>Pedosphaeraceae</taxon>
        <taxon>Pedosphaera</taxon>
    </lineage>
</organism>
<proteinExistence type="predicted"/>